<organism evidence="2">
    <name type="scientific">freshwater metagenome</name>
    <dbReference type="NCBI Taxonomy" id="449393"/>
    <lineage>
        <taxon>unclassified sequences</taxon>
        <taxon>metagenomes</taxon>
        <taxon>ecological metagenomes</taxon>
    </lineage>
</organism>
<sequence>MPGRSGRISPAIDEVNAICVSPPAARSAGRNVSTERTTLMTLSSSTHCHCASVASVRGADRTTPTLFETRSTDPNASSERPQSAASDSRSVASTLTAMAEPPAALSASATRAAPSVSMSATTTFIAARAHASAMPVPIPPLPAPITTAVRPSNCCMFPLALNGSAEPKSHRLPCVVQIAAGTPGLTNEVDILECRQQLLEEGPRFESRQGPAGRNGPESRSRLRGRARCDPRTPHRRAFVRSKVL</sequence>
<feature type="compositionally biased region" description="Basic and acidic residues" evidence="1">
    <location>
        <begin position="217"/>
        <end position="233"/>
    </location>
</feature>
<accession>A0A6J7AUB4</accession>
<dbReference type="EMBL" id="CAFABA010000148">
    <property type="protein sequence ID" value="CAB4835888.1"/>
    <property type="molecule type" value="Genomic_DNA"/>
</dbReference>
<feature type="region of interest" description="Disordered" evidence="1">
    <location>
        <begin position="61"/>
        <end position="93"/>
    </location>
</feature>
<evidence type="ECO:0000256" key="1">
    <source>
        <dbReference type="SAM" id="MobiDB-lite"/>
    </source>
</evidence>
<feature type="region of interest" description="Disordered" evidence="1">
    <location>
        <begin position="202"/>
        <end position="235"/>
    </location>
</feature>
<proteinExistence type="predicted"/>
<gene>
    <name evidence="2" type="ORF">UFOPK3139_02668</name>
</gene>
<protein>
    <submittedName>
        <fullName evidence="2">Unannotated protein</fullName>
    </submittedName>
</protein>
<dbReference type="AlphaFoldDB" id="A0A6J7AUB4"/>
<name>A0A6J7AUB4_9ZZZZ</name>
<feature type="compositionally biased region" description="Polar residues" evidence="1">
    <location>
        <begin position="62"/>
        <end position="93"/>
    </location>
</feature>
<reference evidence="2" key="1">
    <citation type="submission" date="2020-05" db="EMBL/GenBank/DDBJ databases">
        <authorList>
            <person name="Chiriac C."/>
            <person name="Salcher M."/>
            <person name="Ghai R."/>
            <person name="Kavagutti S V."/>
        </authorList>
    </citation>
    <scope>NUCLEOTIDE SEQUENCE</scope>
</reference>
<evidence type="ECO:0000313" key="2">
    <source>
        <dbReference type="EMBL" id="CAB4835888.1"/>
    </source>
</evidence>